<protein>
    <submittedName>
        <fullName evidence="3">Uncharacterized protein</fullName>
    </submittedName>
</protein>
<reference evidence="3" key="1">
    <citation type="submission" date="2021-06" db="EMBL/GenBank/DDBJ databases">
        <authorList>
            <person name="Hodson N. C."/>
            <person name="Mongue J. A."/>
            <person name="Jaron S. K."/>
        </authorList>
    </citation>
    <scope>NUCLEOTIDE SEQUENCE</scope>
</reference>
<feature type="region of interest" description="Disordered" evidence="1">
    <location>
        <begin position="74"/>
        <end position="145"/>
    </location>
</feature>
<keyword evidence="2" id="KW-0732">Signal</keyword>
<dbReference type="Proteomes" id="UP000708208">
    <property type="component" value="Unassembled WGS sequence"/>
</dbReference>
<evidence type="ECO:0000313" key="3">
    <source>
        <dbReference type="EMBL" id="CAG7729568.1"/>
    </source>
</evidence>
<name>A0A8J2K4N5_9HEXA</name>
<dbReference type="EMBL" id="CAJVCH010180560">
    <property type="protein sequence ID" value="CAG7729568.1"/>
    <property type="molecule type" value="Genomic_DNA"/>
</dbReference>
<feature type="chain" id="PRO_5035231467" evidence="2">
    <location>
        <begin position="21"/>
        <end position="145"/>
    </location>
</feature>
<evidence type="ECO:0000256" key="2">
    <source>
        <dbReference type="SAM" id="SignalP"/>
    </source>
</evidence>
<feature type="compositionally biased region" description="Basic and acidic residues" evidence="1">
    <location>
        <begin position="91"/>
        <end position="145"/>
    </location>
</feature>
<gene>
    <name evidence="3" type="ORF">AFUS01_LOCUS18269</name>
</gene>
<sequence>MGSKLFLGFALLCLVGHISAFVLVTQESSVKMSEVSAPEKRFFFRPTVITNWLKFCPFYMVLLGVPECKSSFLGTTAGGTTTTAAPAASSGDKDKDSGDGDKKDDPKKDDPKEDDPKKDDPKEDEPKKDEPKEDEPKEGEDEKRK</sequence>
<evidence type="ECO:0000256" key="1">
    <source>
        <dbReference type="SAM" id="MobiDB-lite"/>
    </source>
</evidence>
<keyword evidence="4" id="KW-1185">Reference proteome</keyword>
<feature type="compositionally biased region" description="Low complexity" evidence="1">
    <location>
        <begin position="74"/>
        <end position="88"/>
    </location>
</feature>
<evidence type="ECO:0000313" key="4">
    <source>
        <dbReference type="Proteomes" id="UP000708208"/>
    </source>
</evidence>
<organism evidence="3 4">
    <name type="scientific">Allacma fusca</name>
    <dbReference type="NCBI Taxonomy" id="39272"/>
    <lineage>
        <taxon>Eukaryota</taxon>
        <taxon>Metazoa</taxon>
        <taxon>Ecdysozoa</taxon>
        <taxon>Arthropoda</taxon>
        <taxon>Hexapoda</taxon>
        <taxon>Collembola</taxon>
        <taxon>Symphypleona</taxon>
        <taxon>Sminthuridae</taxon>
        <taxon>Allacma</taxon>
    </lineage>
</organism>
<proteinExistence type="predicted"/>
<feature type="signal peptide" evidence="2">
    <location>
        <begin position="1"/>
        <end position="20"/>
    </location>
</feature>
<dbReference type="AlphaFoldDB" id="A0A8J2K4N5"/>
<comment type="caution">
    <text evidence="3">The sequence shown here is derived from an EMBL/GenBank/DDBJ whole genome shotgun (WGS) entry which is preliminary data.</text>
</comment>
<accession>A0A8J2K4N5</accession>